<dbReference type="AlphaFoldDB" id="A0A212AYB4"/>
<dbReference type="Pfam" id="PF12728">
    <property type="entry name" value="HTH_17"/>
    <property type="match status" value="1"/>
</dbReference>
<reference evidence="4 5" key="1">
    <citation type="submission" date="2016-11" db="EMBL/GenBank/DDBJ databases">
        <title>Comparison of Traditional DNA-DNA Hybridization with In Silico Genomic Analysis.</title>
        <authorList>
            <person name="Nicholson A.C."/>
            <person name="Sammons S."/>
            <person name="Humrighouse B.W."/>
            <person name="Graziano J."/>
            <person name="Lasker B."/>
            <person name="Whitney A.M."/>
            <person name="Mcquiston J.R."/>
        </authorList>
    </citation>
    <scope>NUCLEOTIDE SEQUENCE [LARGE SCALE GENOMIC DNA]</scope>
    <source>
        <strain evidence="2 5">H1892</strain>
        <strain evidence="3 4">H2381</strain>
    </source>
</reference>
<dbReference type="GO" id="GO:0003677">
    <property type="term" value="F:DNA binding"/>
    <property type="evidence" value="ECO:0007669"/>
    <property type="project" value="UniProtKB-KW"/>
</dbReference>
<dbReference type="InterPro" id="IPR041657">
    <property type="entry name" value="HTH_17"/>
</dbReference>
<dbReference type="RefSeq" id="WP_084695070.1">
    <property type="nucleotide sequence ID" value="NZ_CALUEG010000007.1"/>
</dbReference>
<dbReference type="EMBL" id="NIPX01000001">
    <property type="protein sequence ID" value="OWJ86469.1"/>
    <property type="molecule type" value="Genomic_DNA"/>
</dbReference>
<feature type="domain" description="Helix-turn-helix" evidence="1">
    <location>
        <begin position="20"/>
        <end position="69"/>
    </location>
</feature>
<comment type="caution">
    <text evidence="3">The sequence shown here is derived from an EMBL/GenBank/DDBJ whole genome shotgun (WGS) entry which is preliminary data.</text>
</comment>
<organism evidence="3 4">
    <name type="scientific">Haematobacter missouriensis</name>
    <dbReference type="NCBI Taxonomy" id="366616"/>
    <lineage>
        <taxon>Bacteria</taxon>
        <taxon>Pseudomonadati</taxon>
        <taxon>Pseudomonadota</taxon>
        <taxon>Alphaproteobacteria</taxon>
        <taxon>Rhodobacterales</taxon>
        <taxon>Paracoccaceae</taxon>
        <taxon>Haematobacter</taxon>
    </lineage>
</organism>
<protein>
    <submittedName>
        <fullName evidence="3">DNA-binding protein</fullName>
    </submittedName>
</protein>
<evidence type="ECO:0000313" key="4">
    <source>
        <dbReference type="Proteomes" id="UP000196640"/>
    </source>
</evidence>
<dbReference type="STRING" id="366616.CG51_16690"/>
<keyword evidence="3" id="KW-0238">DNA-binding</keyword>
<proteinExistence type="predicted"/>
<dbReference type="EMBL" id="NIPV01000010">
    <property type="protein sequence ID" value="OWJ78652.1"/>
    <property type="molecule type" value="Genomic_DNA"/>
</dbReference>
<name>A0A212AYB4_9RHOB</name>
<sequence>MARIETQALRDSTATPVDPLLTAREAAPLLGVSVPTFWRRVADGTVPKPIKLGALSRWPQSEILAVIEKAKAARTAA</sequence>
<evidence type="ECO:0000313" key="3">
    <source>
        <dbReference type="EMBL" id="OWJ86469.1"/>
    </source>
</evidence>
<dbReference type="OrthoDB" id="9801242at2"/>
<accession>A0A212AYB4</accession>
<dbReference type="Proteomes" id="UP000196640">
    <property type="component" value="Unassembled WGS sequence"/>
</dbReference>
<evidence type="ECO:0000259" key="1">
    <source>
        <dbReference type="Pfam" id="PF12728"/>
    </source>
</evidence>
<dbReference type="Proteomes" id="UP000214673">
    <property type="component" value="Unassembled WGS sequence"/>
</dbReference>
<gene>
    <name evidence="3" type="ORF">CDV52_00455</name>
    <name evidence="2" type="ORF">CDV53_03080</name>
</gene>
<dbReference type="Gene3D" id="1.10.238.160">
    <property type="match status" value="1"/>
</dbReference>
<evidence type="ECO:0000313" key="2">
    <source>
        <dbReference type="EMBL" id="OWJ78652.1"/>
    </source>
</evidence>
<keyword evidence="5" id="KW-1185">Reference proteome</keyword>
<evidence type="ECO:0000313" key="5">
    <source>
        <dbReference type="Proteomes" id="UP000214673"/>
    </source>
</evidence>